<dbReference type="GO" id="GO:0019450">
    <property type="term" value="P:L-cysteine catabolic process to pyruvate"/>
    <property type="evidence" value="ECO:0007669"/>
    <property type="project" value="TreeGrafter"/>
</dbReference>
<dbReference type="Pfam" id="PF01053">
    <property type="entry name" value="Cys_Met_Meta_PP"/>
    <property type="match status" value="1"/>
</dbReference>
<comment type="similarity">
    <text evidence="2 7">Belongs to the trans-sulfuration enzymes family.</text>
</comment>
<evidence type="ECO:0000256" key="1">
    <source>
        <dbReference type="ARBA" id="ARBA00001933"/>
    </source>
</evidence>
<organism evidence="8 9">
    <name type="scientific">Inhella crocodyli</name>
    <dbReference type="NCBI Taxonomy" id="2499851"/>
    <lineage>
        <taxon>Bacteria</taxon>
        <taxon>Pseudomonadati</taxon>
        <taxon>Pseudomonadota</taxon>
        <taxon>Betaproteobacteria</taxon>
        <taxon>Burkholderiales</taxon>
        <taxon>Sphaerotilaceae</taxon>
        <taxon>Inhella</taxon>
    </lineage>
</organism>
<keyword evidence="3 6" id="KW-0663">Pyridoxal phosphate</keyword>
<reference evidence="8 9" key="1">
    <citation type="submission" date="2019-01" db="EMBL/GenBank/DDBJ databases">
        <authorList>
            <person name="Chen W.-M."/>
        </authorList>
    </citation>
    <scope>NUCLEOTIDE SEQUENCE [LARGE SCALE GENOMIC DNA]</scope>
    <source>
        <strain evidence="8 9">CCP-18</strain>
    </source>
</reference>
<comment type="caution">
    <text evidence="8">The sequence shown here is derived from an EMBL/GenBank/DDBJ whole genome shotgun (WGS) entry which is preliminary data.</text>
</comment>
<proteinExistence type="inferred from homology"/>
<keyword evidence="9" id="KW-1185">Reference proteome</keyword>
<dbReference type="EC" id="4.4.1.8" evidence="8"/>
<sequence length="390" mass="42035">MKDKSTQLIHHGYQAPAGFAAPAPAVHKASTVFFSNCRELRERDWLDKQAYTYGLHGTPTSFELEARIAALEGAKHALLLPSGLAAIALVNQALLRQGDRVLLPDNVYGPSRAMARHELQAWGIGHAFYDPMAPEQLALTPDVTLVWLEAAGSVTLEFPDLPALIQGIRAHAPQALIALDNTWGAGLAFDAFALGVDVTIHALTKYPSGGGDVLMGSVACRDAKVYERLALCHSRLGVGVGMNDCELVLRNLPSLPLRYAAQDQAARRIAQWAQAQPWVREVLHPALPSSPSHAAWSALCTQAAGLVGIRLPEGTTRETVEAWIDGLQLFHIGWSWGGPISLAVPYHLETLRSLPNSPKGWMVRLAIGLESADDLIDDLARSAASVFAGR</sequence>
<dbReference type="GO" id="GO:0047804">
    <property type="term" value="F:cysteine-S-conjugate beta-lyase activity"/>
    <property type="evidence" value="ECO:0007669"/>
    <property type="project" value="InterPro"/>
</dbReference>
<dbReference type="GO" id="GO:0019346">
    <property type="term" value="P:transsulfuration"/>
    <property type="evidence" value="ECO:0007669"/>
    <property type="project" value="InterPro"/>
</dbReference>
<dbReference type="InterPro" id="IPR000277">
    <property type="entry name" value="Cys/Met-Metab_PyrdxlP-dep_enz"/>
</dbReference>
<feature type="modified residue" description="N6-(pyridoxal phosphate)lysine" evidence="6">
    <location>
        <position position="205"/>
    </location>
</feature>
<keyword evidence="4 8" id="KW-0456">Lyase</keyword>
<dbReference type="PIRSF" id="PIRSF001434">
    <property type="entry name" value="CGS"/>
    <property type="match status" value="1"/>
</dbReference>
<dbReference type="PANTHER" id="PTHR43500">
    <property type="entry name" value="CYSTATHIONINE BETA-LYASE-RELATED"/>
    <property type="match status" value="1"/>
</dbReference>
<dbReference type="Proteomes" id="UP000288587">
    <property type="component" value="Unassembled WGS sequence"/>
</dbReference>
<evidence type="ECO:0000256" key="2">
    <source>
        <dbReference type="ARBA" id="ARBA00009077"/>
    </source>
</evidence>
<evidence type="ECO:0000313" key="9">
    <source>
        <dbReference type="Proteomes" id="UP000288587"/>
    </source>
</evidence>
<evidence type="ECO:0000256" key="6">
    <source>
        <dbReference type="PIRSR" id="PIRSR001434-2"/>
    </source>
</evidence>
<evidence type="ECO:0000313" key="8">
    <source>
        <dbReference type="EMBL" id="RVT83036.1"/>
    </source>
</evidence>
<evidence type="ECO:0000256" key="5">
    <source>
        <dbReference type="ARBA" id="ARBA00047517"/>
    </source>
</evidence>
<dbReference type="GO" id="GO:0030170">
    <property type="term" value="F:pyridoxal phosphate binding"/>
    <property type="evidence" value="ECO:0007669"/>
    <property type="project" value="InterPro"/>
</dbReference>
<dbReference type="InterPro" id="IPR015421">
    <property type="entry name" value="PyrdxlP-dep_Trfase_major"/>
</dbReference>
<dbReference type="RefSeq" id="WP_127684017.1">
    <property type="nucleotide sequence ID" value="NZ_SACM01000005.1"/>
</dbReference>
<comment type="catalytic activity">
    <reaction evidence="5">
        <text>L,L-cystathionine + H2O = L-homocysteine + pyruvate + NH4(+)</text>
        <dbReference type="Rhea" id="RHEA:13965"/>
        <dbReference type="ChEBI" id="CHEBI:15361"/>
        <dbReference type="ChEBI" id="CHEBI:15377"/>
        <dbReference type="ChEBI" id="CHEBI:28938"/>
        <dbReference type="ChEBI" id="CHEBI:58161"/>
        <dbReference type="ChEBI" id="CHEBI:58199"/>
    </reaction>
</comment>
<comment type="cofactor">
    <cofactor evidence="1 7">
        <name>pyridoxal 5'-phosphate</name>
        <dbReference type="ChEBI" id="CHEBI:597326"/>
    </cofactor>
</comment>
<evidence type="ECO:0000256" key="7">
    <source>
        <dbReference type="RuleBase" id="RU362118"/>
    </source>
</evidence>
<name>A0A437LC95_9BURK</name>
<dbReference type="OrthoDB" id="9805807at2"/>
<dbReference type="PANTHER" id="PTHR43500:SF1">
    <property type="entry name" value="CYSTATHIONINE BETA-LYASE-RELATED"/>
    <property type="match status" value="1"/>
</dbReference>
<accession>A0A437LC95</accession>
<evidence type="ECO:0000256" key="4">
    <source>
        <dbReference type="ARBA" id="ARBA00023239"/>
    </source>
</evidence>
<dbReference type="EMBL" id="SACM01000005">
    <property type="protein sequence ID" value="RVT83036.1"/>
    <property type="molecule type" value="Genomic_DNA"/>
</dbReference>
<dbReference type="InterPro" id="IPR015422">
    <property type="entry name" value="PyrdxlP-dep_Trfase_small"/>
</dbReference>
<protein>
    <submittedName>
        <fullName evidence="8">Cystathionine beta-lyase</fullName>
        <ecNumber evidence="8">4.4.1.8</ecNumber>
    </submittedName>
</protein>
<dbReference type="AlphaFoldDB" id="A0A437LC95"/>
<dbReference type="InterPro" id="IPR006233">
    <property type="entry name" value="Cys_b_lyase_bac"/>
</dbReference>
<dbReference type="SUPFAM" id="SSF53383">
    <property type="entry name" value="PLP-dependent transferases"/>
    <property type="match status" value="1"/>
</dbReference>
<dbReference type="InterPro" id="IPR015424">
    <property type="entry name" value="PyrdxlP-dep_Trfase"/>
</dbReference>
<dbReference type="Gene3D" id="3.90.1150.10">
    <property type="entry name" value="Aspartate Aminotransferase, domain 1"/>
    <property type="match status" value="1"/>
</dbReference>
<evidence type="ECO:0000256" key="3">
    <source>
        <dbReference type="ARBA" id="ARBA00022898"/>
    </source>
</evidence>
<dbReference type="Gene3D" id="3.40.640.10">
    <property type="entry name" value="Type I PLP-dependent aspartate aminotransferase-like (Major domain)"/>
    <property type="match status" value="1"/>
</dbReference>
<gene>
    <name evidence="8" type="ORF">EOD73_15865</name>
</gene>